<keyword evidence="3" id="KW-1185">Reference proteome</keyword>
<organism evidence="2 3">
    <name type="scientific">Streptomyces antnestii</name>
    <dbReference type="NCBI Taxonomy" id="2494256"/>
    <lineage>
        <taxon>Bacteria</taxon>
        <taxon>Bacillati</taxon>
        <taxon>Actinomycetota</taxon>
        <taxon>Actinomycetes</taxon>
        <taxon>Kitasatosporales</taxon>
        <taxon>Streptomycetaceae</taxon>
        <taxon>Streptomyces</taxon>
    </lineage>
</organism>
<dbReference type="Proteomes" id="UP000283128">
    <property type="component" value="Unassembled WGS sequence"/>
</dbReference>
<dbReference type="InterPro" id="IPR016040">
    <property type="entry name" value="NAD(P)-bd_dom"/>
</dbReference>
<dbReference type="Gene3D" id="3.40.50.720">
    <property type="entry name" value="NAD(P)-binding Rossmann-like Domain"/>
    <property type="match status" value="1"/>
</dbReference>
<comment type="caution">
    <text evidence="2">The sequence shown here is derived from an EMBL/GenBank/DDBJ whole genome shotgun (WGS) entry which is preliminary data.</text>
</comment>
<dbReference type="PANTHER" id="PTHR43162:SF1">
    <property type="entry name" value="PRESTALK A DIFFERENTIATION PROTEIN A"/>
    <property type="match status" value="1"/>
</dbReference>
<dbReference type="SUPFAM" id="SSF51735">
    <property type="entry name" value="NAD(P)-binding Rossmann-fold domains"/>
    <property type="match status" value="1"/>
</dbReference>
<dbReference type="InterPro" id="IPR051604">
    <property type="entry name" value="Ergot_Alk_Oxidoreductase"/>
</dbReference>
<dbReference type="InterPro" id="IPR036291">
    <property type="entry name" value="NAD(P)-bd_dom_sf"/>
</dbReference>
<accession>A0A437P173</accession>
<sequence length="280" mass="29381">MTILVTGARGNVGRRVLERLHAAGHTLRASSRTPEELSVPAGVDAVRLDLNRPATFDAALSGVDKAFLYAESEGAKELFAAAARAGVRQIVLLSSSAVSGPHAGTDALAVAHAAVESALEASGVPRTVLRPGAFASNAFGWSHAVRAGAPVRIPFPDAHTAPIHEDDIADVAVAVLDGDAYLGRTLDLTGPRSLTFREQLGILAGALGRDIPVQELTRDQAVEEMGQFVPAPILASLLDQWAEGVGRPATVLDAERVTGRPARTFEQWAREHLGAFTAQD</sequence>
<evidence type="ECO:0000313" key="3">
    <source>
        <dbReference type="Proteomes" id="UP000283128"/>
    </source>
</evidence>
<dbReference type="OrthoDB" id="116343at2"/>
<gene>
    <name evidence="2" type="ORF">EOT10_37385</name>
</gene>
<dbReference type="PANTHER" id="PTHR43162">
    <property type="match status" value="1"/>
</dbReference>
<dbReference type="Pfam" id="PF13460">
    <property type="entry name" value="NAD_binding_10"/>
    <property type="match status" value="1"/>
</dbReference>
<dbReference type="EMBL" id="RZYA01000029">
    <property type="protein sequence ID" value="RVU16059.1"/>
    <property type="molecule type" value="Genomic_DNA"/>
</dbReference>
<dbReference type="AlphaFoldDB" id="A0A437P173"/>
<evidence type="ECO:0000259" key="1">
    <source>
        <dbReference type="Pfam" id="PF13460"/>
    </source>
</evidence>
<protein>
    <submittedName>
        <fullName evidence="2">NAD-dependent epimerase/dehydratase family protein</fullName>
    </submittedName>
</protein>
<feature type="domain" description="NAD(P)-binding" evidence="1">
    <location>
        <begin position="7"/>
        <end position="177"/>
    </location>
</feature>
<dbReference type="RefSeq" id="WP_127832847.1">
    <property type="nucleotide sequence ID" value="NZ_RZYA01000029.1"/>
</dbReference>
<name>A0A437P173_9ACTN</name>
<evidence type="ECO:0000313" key="2">
    <source>
        <dbReference type="EMBL" id="RVU16059.1"/>
    </source>
</evidence>
<reference evidence="2 3" key="1">
    <citation type="submission" date="2019-01" db="EMBL/GenBank/DDBJ databases">
        <title>Genome sequences of Streptomyces and Rhizobium isolates collected from root and soil.</title>
        <authorList>
            <person name="Chhettri S."/>
            <person name="Sevigny J.L."/>
            <person name="Sen A."/>
            <person name="Ennis N."/>
            <person name="Tisa L."/>
        </authorList>
    </citation>
    <scope>NUCLEOTIDE SEQUENCE [LARGE SCALE GENOMIC DNA]</scope>
    <source>
        <strain evidence="2 3">San01</strain>
    </source>
</reference>
<proteinExistence type="predicted"/>